<evidence type="ECO:0000256" key="9">
    <source>
        <dbReference type="SAM" id="Phobius"/>
    </source>
</evidence>
<keyword evidence="4" id="KW-1003">Cell membrane</keyword>
<keyword evidence="5 9" id="KW-0812">Transmembrane</keyword>
<dbReference type="Proteomes" id="UP000293342">
    <property type="component" value="Unassembled WGS sequence"/>
</dbReference>
<evidence type="ECO:0000256" key="5">
    <source>
        <dbReference type="ARBA" id="ARBA00022692"/>
    </source>
</evidence>
<feature type="transmembrane region" description="Helical" evidence="9">
    <location>
        <begin position="84"/>
        <end position="105"/>
    </location>
</feature>
<evidence type="ECO:0000313" key="10">
    <source>
        <dbReference type="EMBL" id="TCC36723.1"/>
    </source>
</evidence>
<reference evidence="10 11" key="1">
    <citation type="submission" date="2019-02" db="EMBL/GenBank/DDBJ databases">
        <title>Kribbella capetownensis sp. nov. and Kribbella speibonae sp. nov., isolated from soil.</title>
        <authorList>
            <person name="Curtis S.M."/>
            <person name="Norton I."/>
            <person name="Everest G.J."/>
            <person name="Meyers P.R."/>
        </authorList>
    </citation>
    <scope>NUCLEOTIDE SEQUENCE [LARGE SCALE GENOMIC DNA]</scope>
    <source>
        <strain evidence="10 11">YM53</strain>
    </source>
</reference>
<feature type="transmembrane region" description="Helical" evidence="9">
    <location>
        <begin position="24"/>
        <end position="45"/>
    </location>
</feature>
<feature type="transmembrane region" description="Helical" evidence="9">
    <location>
        <begin position="144"/>
        <end position="167"/>
    </location>
</feature>
<dbReference type="PANTHER" id="PTHR42770:SF4">
    <property type="entry name" value="ARGININE_ORNITHINE ANTIPORTER-RELATED"/>
    <property type="match status" value="1"/>
</dbReference>
<keyword evidence="8 9" id="KW-0472">Membrane</keyword>
<dbReference type="PANTHER" id="PTHR42770">
    <property type="entry name" value="AMINO ACID TRANSPORTER-RELATED"/>
    <property type="match status" value="1"/>
</dbReference>
<dbReference type="Gene3D" id="1.20.1740.10">
    <property type="entry name" value="Amino acid/polyamine transporter I"/>
    <property type="match status" value="1"/>
</dbReference>
<feature type="transmembrane region" description="Helical" evidence="9">
    <location>
        <begin position="220"/>
        <end position="241"/>
    </location>
</feature>
<gene>
    <name evidence="10" type="ORF">E0H75_41365</name>
</gene>
<dbReference type="OrthoDB" id="3185104at2"/>
<comment type="caution">
    <text evidence="10">The sequence shown here is derived from an EMBL/GenBank/DDBJ whole genome shotgun (WGS) entry which is preliminary data.</text>
</comment>
<feature type="transmembrane region" description="Helical" evidence="9">
    <location>
        <begin position="406"/>
        <end position="423"/>
    </location>
</feature>
<evidence type="ECO:0000256" key="7">
    <source>
        <dbReference type="ARBA" id="ARBA00022989"/>
    </source>
</evidence>
<feature type="transmembrane region" description="Helical" evidence="9">
    <location>
        <begin position="111"/>
        <end position="132"/>
    </location>
</feature>
<keyword evidence="11" id="KW-1185">Reference proteome</keyword>
<feature type="transmembrane region" description="Helical" evidence="9">
    <location>
        <begin position="187"/>
        <end position="208"/>
    </location>
</feature>
<dbReference type="InterPro" id="IPR004754">
    <property type="entry name" value="Amino_acid_antiprt"/>
</dbReference>
<feature type="transmembrane region" description="Helical" evidence="9">
    <location>
        <begin position="384"/>
        <end position="400"/>
    </location>
</feature>
<organism evidence="10 11">
    <name type="scientific">Kribbella capetownensis</name>
    <dbReference type="NCBI Taxonomy" id="1572659"/>
    <lineage>
        <taxon>Bacteria</taxon>
        <taxon>Bacillati</taxon>
        <taxon>Actinomycetota</taxon>
        <taxon>Actinomycetes</taxon>
        <taxon>Propionibacteriales</taxon>
        <taxon>Kribbellaceae</taxon>
        <taxon>Kribbella</taxon>
    </lineage>
</organism>
<comment type="subcellular location">
    <subcellularLocation>
        <location evidence="1">Cell membrane</location>
        <topology evidence="1">Multi-pass membrane protein</topology>
    </subcellularLocation>
</comment>
<feature type="transmembrane region" description="Helical" evidence="9">
    <location>
        <begin position="311"/>
        <end position="336"/>
    </location>
</feature>
<evidence type="ECO:0000256" key="6">
    <source>
        <dbReference type="ARBA" id="ARBA00022970"/>
    </source>
</evidence>
<dbReference type="NCBIfam" id="TIGR00905">
    <property type="entry name" value="2A0302"/>
    <property type="match status" value="1"/>
</dbReference>
<keyword evidence="7 9" id="KW-1133">Transmembrane helix</keyword>
<name>A0A4R0ISB3_9ACTN</name>
<proteinExistence type="inferred from homology"/>
<dbReference type="InterPro" id="IPR002293">
    <property type="entry name" value="AA/rel_permease1"/>
</dbReference>
<sequence>MVVGSMVGGGVFTLPGEFGEATGVLGAVIAWIIAGTGMLMLGLVFQSLAVRRPDLDSGVYVYAKTGFGAYAGFNAAFGYWASNVAGNVFFMVFTMTTLGTFFPGLGQGNTFLAVVLASALVWLFHFLIARGVRQATVVNRIVTIAKLLPILTFIVIVAVAFEAGTFADNFWGGDERSVGAVFDQVKQTMLVTTFVFLGIEGASVYSRFARRREDVGRATVLGFLSVLAVFASVTLLSYGVLPQADLAKAKQPSMGGVLESVVGSWGSTFISIGVIISVQGAYLAWTLINAEVLYMPARGGVMPKFLTRDNVHATPITALLTTTLAVQLVLVLVLFVNDALDFMLKLDTALSLVPYLLAAAYALKLTITGETYTAADEPERHKQRVIAAVAVIYSIFMLYAAGPKYLLLASIVYAPGTLLYLLARREQGLRAFNRTEAVACVVLIVAAVVGVVLLVTGSSDV</sequence>
<dbReference type="GO" id="GO:0006865">
    <property type="term" value="P:amino acid transport"/>
    <property type="evidence" value="ECO:0007669"/>
    <property type="project" value="UniProtKB-KW"/>
</dbReference>
<feature type="transmembrane region" description="Helical" evidence="9">
    <location>
        <begin position="435"/>
        <end position="455"/>
    </location>
</feature>
<accession>A0A4R0ISB3</accession>
<evidence type="ECO:0000256" key="1">
    <source>
        <dbReference type="ARBA" id="ARBA00004651"/>
    </source>
</evidence>
<dbReference type="PIRSF" id="PIRSF006060">
    <property type="entry name" value="AA_transporter"/>
    <property type="match status" value="1"/>
</dbReference>
<dbReference type="GO" id="GO:0022857">
    <property type="term" value="F:transmembrane transporter activity"/>
    <property type="evidence" value="ECO:0007669"/>
    <property type="project" value="InterPro"/>
</dbReference>
<feature type="transmembrane region" description="Helical" evidence="9">
    <location>
        <begin position="261"/>
        <end position="290"/>
    </location>
</feature>
<dbReference type="Pfam" id="PF13520">
    <property type="entry name" value="AA_permease_2"/>
    <property type="match status" value="1"/>
</dbReference>
<evidence type="ECO:0000256" key="4">
    <source>
        <dbReference type="ARBA" id="ARBA00022475"/>
    </source>
</evidence>
<dbReference type="GO" id="GO:0005886">
    <property type="term" value="C:plasma membrane"/>
    <property type="evidence" value="ECO:0007669"/>
    <property type="project" value="UniProtKB-SubCell"/>
</dbReference>
<evidence type="ECO:0000256" key="3">
    <source>
        <dbReference type="ARBA" id="ARBA00022448"/>
    </source>
</evidence>
<dbReference type="InterPro" id="IPR050367">
    <property type="entry name" value="APC_superfamily"/>
</dbReference>
<dbReference type="EMBL" id="SJKD01000016">
    <property type="protein sequence ID" value="TCC36723.1"/>
    <property type="molecule type" value="Genomic_DNA"/>
</dbReference>
<evidence type="ECO:0000256" key="2">
    <source>
        <dbReference type="ARBA" id="ARBA00008220"/>
    </source>
</evidence>
<evidence type="ECO:0000313" key="11">
    <source>
        <dbReference type="Proteomes" id="UP000293342"/>
    </source>
</evidence>
<protein>
    <submittedName>
        <fullName evidence="10">Amino acid permease</fullName>
    </submittedName>
</protein>
<keyword evidence="3" id="KW-0813">Transport</keyword>
<dbReference type="AlphaFoldDB" id="A0A4R0ISB3"/>
<comment type="similarity">
    <text evidence="2">Belongs to the amino acid-polyamine-organocation (APC) superfamily. Basic amino acid/polyamine antiporter (APA) (TC 2.A.3.2) family.</text>
</comment>
<feature type="transmembrane region" description="Helical" evidence="9">
    <location>
        <begin position="342"/>
        <end position="363"/>
    </location>
</feature>
<keyword evidence="6" id="KW-0029">Amino-acid transport</keyword>
<evidence type="ECO:0000256" key="8">
    <source>
        <dbReference type="ARBA" id="ARBA00023136"/>
    </source>
</evidence>